<feature type="transmembrane region" description="Helical" evidence="9">
    <location>
        <begin position="165"/>
        <end position="189"/>
    </location>
</feature>
<keyword evidence="3" id="KW-0813">Transport</keyword>
<dbReference type="InterPro" id="IPR024529">
    <property type="entry name" value="ECF_trnsprt_substrate-spec"/>
</dbReference>
<dbReference type="EMBL" id="JGZR01000002">
    <property type="protein sequence ID" value="KFJ05024.1"/>
    <property type="molecule type" value="Genomic_DNA"/>
</dbReference>
<name>A0A087EB73_9BIFI</name>
<keyword evidence="7 9" id="KW-0472">Membrane</keyword>
<feature type="compositionally biased region" description="Low complexity" evidence="8">
    <location>
        <begin position="59"/>
        <end position="69"/>
    </location>
</feature>
<evidence type="ECO:0000256" key="3">
    <source>
        <dbReference type="ARBA" id="ARBA00022448"/>
    </source>
</evidence>
<dbReference type="PANTHER" id="PTHR38438:SF1">
    <property type="entry name" value="RIBOFLAVIN TRANSPORTER RIBU"/>
    <property type="match status" value="1"/>
</dbReference>
<dbReference type="InterPro" id="IPR025720">
    <property type="entry name" value="RibU"/>
</dbReference>
<feature type="transmembrane region" description="Helical" evidence="9">
    <location>
        <begin position="226"/>
        <end position="249"/>
    </location>
</feature>
<comment type="subcellular location">
    <subcellularLocation>
        <location evidence="1">Cell membrane</location>
        <topology evidence="1">Multi-pass membrane protein</topology>
    </subcellularLocation>
</comment>
<evidence type="ECO:0000256" key="5">
    <source>
        <dbReference type="ARBA" id="ARBA00022692"/>
    </source>
</evidence>
<feature type="compositionally biased region" description="Polar residues" evidence="8">
    <location>
        <begin position="71"/>
        <end position="91"/>
    </location>
</feature>
<accession>A0A087EB73</accession>
<feature type="transmembrane region" description="Helical" evidence="9">
    <location>
        <begin position="201"/>
        <end position="220"/>
    </location>
</feature>
<protein>
    <submittedName>
        <fullName evidence="10">Membrane protein</fullName>
    </submittedName>
</protein>
<dbReference type="GO" id="GO:0005886">
    <property type="term" value="C:plasma membrane"/>
    <property type="evidence" value="ECO:0007669"/>
    <property type="project" value="UniProtKB-SubCell"/>
</dbReference>
<dbReference type="STRING" id="77635.BISU_1553"/>
<evidence type="ECO:0000256" key="4">
    <source>
        <dbReference type="ARBA" id="ARBA00022475"/>
    </source>
</evidence>
<evidence type="ECO:0000256" key="2">
    <source>
        <dbReference type="ARBA" id="ARBA00005540"/>
    </source>
</evidence>
<comment type="caution">
    <text evidence="10">The sequence shown here is derived from an EMBL/GenBank/DDBJ whole genome shotgun (WGS) entry which is preliminary data.</text>
</comment>
<keyword evidence="6 9" id="KW-1133">Transmembrane helix</keyword>
<dbReference type="Proteomes" id="UP000029055">
    <property type="component" value="Unassembled WGS sequence"/>
</dbReference>
<evidence type="ECO:0000256" key="7">
    <source>
        <dbReference type="ARBA" id="ARBA00023136"/>
    </source>
</evidence>
<dbReference type="AlphaFoldDB" id="A0A087EB73"/>
<feature type="transmembrane region" description="Helical" evidence="9">
    <location>
        <begin position="261"/>
        <end position="288"/>
    </location>
</feature>
<keyword evidence="4" id="KW-1003">Cell membrane</keyword>
<comment type="similarity">
    <text evidence="2">Belongs to the prokaryotic riboflavin transporter (P-RFT) (TC 2.A.87) family.</text>
</comment>
<dbReference type="Pfam" id="PF12822">
    <property type="entry name" value="ECF_trnsprt"/>
    <property type="match status" value="1"/>
</dbReference>
<dbReference type="Gene3D" id="1.10.1760.20">
    <property type="match status" value="1"/>
</dbReference>
<dbReference type="GO" id="GO:0032217">
    <property type="term" value="F:riboflavin transmembrane transporter activity"/>
    <property type="evidence" value="ECO:0007669"/>
    <property type="project" value="InterPro"/>
</dbReference>
<evidence type="ECO:0000313" key="10">
    <source>
        <dbReference type="EMBL" id="KFJ05024.1"/>
    </source>
</evidence>
<dbReference type="eggNOG" id="COG3601">
    <property type="taxonomic scope" value="Bacteria"/>
</dbReference>
<feature type="region of interest" description="Disordered" evidence="8">
    <location>
        <begin position="55"/>
        <end position="101"/>
    </location>
</feature>
<evidence type="ECO:0000256" key="1">
    <source>
        <dbReference type="ARBA" id="ARBA00004651"/>
    </source>
</evidence>
<evidence type="ECO:0000256" key="9">
    <source>
        <dbReference type="SAM" id="Phobius"/>
    </source>
</evidence>
<gene>
    <name evidence="10" type="ORF">BISU_1553</name>
</gene>
<feature type="transmembrane region" description="Helical" evidence="9">
    <location>
        <begin position="133"/>
        <end position="153"/>
    </location>
</feature>
<keyword evidence="11" id="KW-1185">Reference proteome</keyword>
<proteinExistence type="inferred from homology"/>
<evidence type="ECO:0000256" key="8">
    <source>
        <dbReference type="SAM" id="MobiDB-lite"/>
    </source>
</evidence>
<evidence type="ECO:0000256" key="6">
    <source>
        <dbReference type="ARBA" id="ARBA00022989"/>
    </source>
</evidence>
<reference evidence="10 11" key="1">
    <citation type="submission" date="2014-03" db="EMBL/GenBank/DDBJ databases">
        <title>Genomics of Bifidobacteria.</title>
        <authorList>
            <person name="Ventura M."/>
            <person name="Milani C."/>
            <person name="Lugli G.A."/>
        </authorList>
    </citation>
    <scope>NUCLEOTIDE SEQUENCE [LARGE SCALE GENOMIC DNA]</scope>
    <source>
        <strain evidence="10 11">LMG 11597</strain>
    </source>
</reference>
<keyword evidence="5 9" id="KW-0812">Transmembrane</keyword>
<evidence type="ECO:0000313" key="11">
    <source>
        <dbReference type="Proteomes" id="UP000029055"/>
    </source>
</evidence>
<sequence>MKILTGGNFHSDVFRRITVKKKPATRVKRLIRWESGANGYSPDGRNEALMSDLSRAGNAPASSSTSASPELQRNSQGRTENLSHAPSGGQTSASAAEASHEPSFDVAAAQSTAARNAHDTGVSDSGRWSTRRIAIYALFVALAMATSFVEFPIMPGVPWLKYDPSGIVCLIAGFTFGPSAAGIVSVLGFTPHLLMDPWGTLMAVLVSLALSVPAALVYKYRRSQGGAIAGILLGAACALVAAILGNLVVTPIYAHMSVAQVAALIVPALLPFNLIKFAIHGVATYLIYKPVSNLLHR</sequence>
<dbReference type="PANTHER" id="PTHR38438">
    <property type="entry name" value="RIBOFLAVIN TRANSPORTER RIBU"/>
    <property type="match status" value="1"/>
</dbReference>
<organism evidence="10 11">
    <name type="scientific">Bifidobacterium subtile</name>
    <dbReference type="NCBI Taxonomy" id="77635"/>
    <lineage>
        <taxon>Bacteria</taxon>
        <taxon>Bacillati</taxon>
        <taxon>Actinomycetota</taxon>
        <taxon>Actinomycetes</taxon>
        <taxon>Bifidobacteriales</taxon>
        <taxon>Bifidobacteriaceae</taxon>
        <taxon>Bifidobacterium</taxon>
    </lineage>
</organism>